<reference evidence="2" key="1">
    <citation type="journal article" date="2012" name="Science">
        <title>Fermentation, hydrogen, and sulfur metabolism in multiple uncultivated bacterial phyla.</title>
        <authorList>
            <person name="Wrighton K.C."/>
            <person name="Thomas B.C."/>
            <person name="Sharon I."/>
            <person name="Miller C.S."/>
            <person name="Castelle C.J."/>
            <person name="VerBerkmoes N.C."/>
            <person name="Wilkins M.J."/>
            <person name="Hettich R.L."/>
            <person name="Lipton M.S."/>
            <person name="Williams K.H."/>
            <person name="Long P.E."/>
            <person name="Banfield J.F."/>
        </authorList>
    </citation>
    <scope>NUCLEOTIDE SEQUENCE [LARGE SCALE GENOMIC DNA]</scope>
</reference>
<gene>
    <name evidence="2" type="ORF">ACD_2C00013G0007</name>
</gene>
<accession>K2GIL8</accession>
<proteinExistence type="predicted"/>
<evidence type="ECO:0000313" key="2">
    <source>
        <dbReference type="EMBL" id="EKE30299.1"/>
    </source>
</evidence>
<evidence type="ECO:0000259" key="1">
    <source>
        <dbReference type="Pfam" id="PF01978"/>
    </source>
</evidence>
<comment type="caution">
    <text evidence="2">The sequence shown here is derived from an EMBL/GenBank/DDBJ whole genome shotgun (WGS) entry which is preliminary data.</text>
</comment>
<dbReference type="PANTHER" id="PTHR34293:SF1">
    <property type="entry name" value="HTH-TYPE TRANSCRIPTIONAL REGULATOR TRMBL2"/>
    <property type="match status" value="1"/>
</dbReference>
<organism evidence="2">
    <name type="scientific">uncultured bacterium</name>
    <name type="common">gcode 4</name>
    <dbReference type="NCBI Taxonomy" id="1234023"/>
    <lineage>
        <taxon>Bacteria</taxon>
        <taxon>environmental samples</taxon>
    </lineage>
</organism>
<dbReference type="Pfam" id="PF01978">
    <property type="entry name" value="TrmB"/>
    <property type="match status" value="1"/>
</dbReference>
<protein>
    <submittedName>
        <fullName evidence="2">Transcriptional regulator, TrmB</fullName>
    </submittedName>
</protein>
<dbReference type="EMBL" id="AMFJ01000013">
    <property type="protein sequence ID" value="EKE30299.1"/>
    <property type="molecule type" value="Genomic_DNA"/>
</dbReference>
<sequence>MNYIPFLRRIWLTEIESKTYIILLENWPSTIAEIAKATGFHRQMIYRVLPVLQESKLVSTSITGKRRLYTAESPTHLKAIVDKLSTDFDSILPSMEELYTPRNDQPLIKYYSWAKGITFLFDDVIRTLKKWEIFYRYSSRKASEDSPKNYFSDATWEMREKKQLERILITNEWLSKYKKSRLDREVVTIPKDFDLFEDNISKVIYGSKVWVVDYNSENAFIIENEKYASFERKVFKLLFKLLSEKE</sequence>
<dbReference type="InterPro" id="IPR051797">
    <property type="entry name" value="TrmB-like"/>
</dbReference>
<name>K2GIL8_9BACT</name>
<dbReference type="PANTHER" id="PTHR34293">
    <property type="entry name" value="HTH-TYPE TRANSCRIPTIONAL REGULATOR TRMBL2"/>
    <property type="match status" value="1"/>
</dbReference>
<feature type="domain" description="Transcription regulator TrmB N-terminal" evidence="1">
    <location>
        <begin position="12"/>
        <end position="74"/>
    </location>
</feature>
<dbReference type="AlphaFoldDB" id="K2GIL8"/>
<dbReference type="InterPro" id="IPR036388">
    <property type="entry name" value="WH-like_DNA-bd_sf"/>
</dbReference>
<dbReference type="Gene3D" id="1.10.10.10">
    <property type="entry name" value="Winged helix-like DNA-binding domain superfamily/Winged helix DNA-binding domain"/>
    <property type="match status" value="1"/>
</dbReference>
<dbReference type="InterPro" id="IPR036390">
    <property type="entry name" value="WH_DNA-bd_sf"/>
</dbReference>
<dbReference type="SUPFAM" id="SSF46785">
    <property type="entry name" value="Winged helix' DNA-binding domain"/>
    <property type="match status" value="1"/>
</dbReference>
<dbReference type="InterPro" id="IPR002831">
    <property type="entry name" value="Tscrpt_reg_TrmB_N"/>
</dbReference>